<keyword evidence="1" id="KW-0479">Metal-binding</keyword>
<gene>
    <name evidence="8" type="ORF">SAMD00023353_1900520</name>
</gene>
<feature type="region of interest" description="Disordered" evidence="5">
    <location>
        <begin position="333"/>
        <end position="442"/>
    </location>
</feature>
<keyword evidence="2 4" id="KW-0863">Zinc-finger</keyword>
<dbReference type="InterPro" id="IPR013083">
    <property type="entry name" value="Znf_RING/FYVE/PHD"/>
</dbReference>
<feature type="compositionally biased region" description="Polar residues" evidence="5">
    <location>
        <begin position="551"/>
        <end position="562"/>
    </location>
</feature>
<dbReference type="STRING" id="77044.A0A1W2TER6"/>
<evidence type="ECO:0000313" key="8">
    <source>
        <dbReference type="EMBL" id="GAP86524.1"/>
    </source>
</evidence>
<evidence type="ECO:0000256" key="4">
    <source>
        <dbReference type="PROSITE-ProRule" id="PRU00175"/>
    </source>
</evidence>
<dbReference type="OMA" id="GDWYCME"/>
<feature type="region of interest" description="Disordered" evidence="5">
    <location>
        <begin position="16"/>
        <end position="71"/>
    </location>
</feature>
<dbReference type="SMART" id="SM00184">
    <property type="entry name" value="RING"/>
    <property type="match status" value="2"/>
</dbReference>
<feature type="domain" description="PHD-type" evidence="6">
    <location>
        <begin position="162"/>
        <end position="210"/>
    </location>
</feature>
<dbReference type="PROSITE" id="PS50016">
    <property type="entry name" value="ZF_PHD_2"/>
    <property type="match status" value="1"/>
</dbReference>
<dbReference type="Pfam" id="PF00628">
    <property type="entry name" value="PHD"/>
    <property type="match status" value="1"/>
</dbReference>
<keyword evidence="3" id="KW-0862">Zinc</keyword>
<evidence type="ECO:0000259" key="7">
    <source>
        <dbReference type="PROSITE" id="PS50089"/>
    </source>
</evidence>
<feature type="compositionally biased region" description="Polar residues" evidence="5">
    <location>
        <begin position="406"/>
        <end position="440"/>
    </location>
</feature>
<dbReference type="Gene3D" id="3.30.40.10">
    <property type="entry name" value="Zinc/RING finger domain, C3HC4 (zinc finger)"/>
    <property type="match status" value="2"/>
</dbReference>
<dbReference type="InterPro" id="IPR001965">
    <property type="entry name" value="Znf_PHD"/>
</dbReference>
<evidence type="ECO:0000313" key="9">
    <source>
        <dbReference type="Proteomes" id="UP000054516"/>
    </source>
</evidence>
<dbReference type="SMART" id="SM00249">
    <property type="entry name" value="PHD"/>
    <property type="match status" value="1"/>
</dbReference>
<dbReference type="SUPFAM" id="SSF57850">
    <property type="entry name" value="RING/U-box"/>
    <property type="match status" value="1"/>
</dbReference>
<reference evidence="8" key="1">
    <citation type="submission" date="2016-03" db="EMBL/GenBank/DDBJ databases">
        <title>Draft genome sequence of Rosellinia necatrix.</title>
        <authorList>
            <person name="Kanematsu S."/>
        </authorList>
    </citation>
    <scope>NUCLEOTIDE SEQUENCE [LARGE SCALE GENOMIC DNA]</scope>
    <source>
        <strain evidence="8">W97</strain>
    </source>
</reference>
<dbReference type="InterPro" id="IPR001841">
    <property type="entry name" value="Znf_RING"/>
</dbReference>
<dbReference type="InterPro" id="IPR047157">
    <property type="entry name" value="PHRF1/Atg35"/>
</dbReference>
<dbReference type="SUPFAM" id="SSF57903">
    <property type="entry name" value="FYVE/PHD zinc finger"/>
    <property type="match status" value="1"/>
</dbReference>
<feature type="region of interest" description="Disordered" evidence="5">
    <location>
        <begin position="456"/>
        <end position="520"/>
    </location>
</feature>
<feature type="compositionally biased region" description="Polar residues" evidence="5">
    <location>
        <begin position="39"/>
        <end position="48"/>
    </location>
</feature>
<evidence type="ECO:0000259" key="6">
    <source>
        <dbReference type="PROSITE" id="PS50016"/>
    </source>
</evidence>
<evidence type="ECO:0000256" key="2">
    <source>
        <dbReference type="ARBA" id="ARBA00022771"/>
    </source>
</evidence>
<feature type="compositionally biased region" description="Polar residues" evidence="5">
    <location>
        <begin position="478"/>
        <end position="492"/>
    </location>
</feature>
<dbReference type="Proteomes" id="UP000054516">
    <property type="component" value="Unassembled WGS sequence"/>
</dbReference>
<feature type="region of interest" description="Disordered" evidence="5">
    <location>
        <begin position="539"/>
        <end position="596"/>
    </location>
</feature>
<feature type="compositionally biased region" description="Polar residues" evidence="5">
    <location>
        <begin position="56"/>
        <end position="71"/>
    </location>
</feature>
<dbReference type="OrthoDB" id="8062037at2759"/>
<dbReference type="PANTHER" id="PTHR12618">
    <property type="entry name" value="PHD AND RING FINGER DOMAIN-CONTAINING PROTEIN 1"/>
    <property type="match status" value="1"/>
</dbReference>
<sequence length="672" mass="74799">MADQCIVCLDSLDVQQQPSPLQQPPSPESPHRSHGVLRASTSEPSPTLTCHGAISPSPTRTSDDNGSNNTIAISTESPRIDDDNKIAIIQVCGHTLHDSCLREWTEKANSCPICRQTFHLVHVYDRVGGALLSSYKVEDKKQVAEFDPQAWLDENPEEETDARPCPICNTADHEDVLLLCDNCDAPYHTYCVGLNSVPRGHWFCLECSEAACELLAAELDGPDLIPTGSAGFSDGRSDYLPRTQATMRRARQRARSDEWQGAWGQIAGRVWDALNIDLDNQEDDEALHNYRRSQQRSERDRREYQRWQQRLNIASRLGARDVFAENLPIILPEQITRQPPPQQLPPQESHEEKQAWGALEKAMEVEAPISSSPNRRKRKSRSITASPVEPPPPERKLKRPRTRRVQTQSEASSSHHTLVQNTEPAPIGLSTNGVAHSPVQTAEGPSFLSSLLKEVEMSTASDDENIRALLATPKPGIDSQSPVTSPSPSGYSSPRALSMTPPPRGIGDRPGSPLSLSSRIEPIYPPANYMISRDMVSRDIGDHSDSESHPRQQQQHQSNGPSITLEIRQPRPRRRRSEDIGNNLAHSPDVSPTRNELPFEMKESISGIVKNALKPHWKSGQLTADQYASINRDLSHRLYKEASELELDDQARVRFEKIATKEVARAVADIKA</sequence>
<dbReference type="InterPro" id="IPR011011">
    <property type="entry name" value="Znf_FYVE_PHD"/>
</dbReference>
<accession>A0A1W2TER6</accession>
<dbReference type="EMBL" id="DF977464">
    <property type="protein sequence ID" value="GAP86524.1"/>
    <property type="molecule type" value="Genomic_DNA"/>
</dbReference>
<dbReference type="InterPro" id="IPR019786">
    <property type="entry name" value="Zinc_finger_PHD-type_CS"/>
</dbReference>
<name>A0A1W2TER6_ROSNE</name>
<evidence type="ECO:0000256" key="3">
    <source>
        <dbReference type="ARBA" id="ARBA00022833"/>
    </source>
</evidence>
<dbReference type="PROSITE" id="PS50089">
    <property type="entry name" value="ZF_RING_2"/>
    <property type="match status" value="1"/>
</dbReference>
<feature type="domain" description="RING-type" evidence="7">
    <location>
        <begin position="92"/>
        <end position="115"/>
    </location>
</feature>
<dbReference type="PROSITE" id="PS01359">
    <property type="entry name" value="ZF_PHD_1"/>
    <property type="match status" value="1"/>
</dbReference>
<keyword evidence="9" id="KW-1185">Reference proteome</keyword>
<proteinExistence type="predicted"/>
<dbReference type="AlphaFoldDB" id="A0A1W2TER6"/>
<dbReference type="InterPro" id="IPR019787">
    <property type="entry name" value="Znf_PHD-finger"/>
</dbReference>
<dbReference type="Pfam" id="PF13639">
    <property type="entry name" value="zf-RING_2"/>
    <property type="match status" value="1"/>
</dbReference>
<evidence type="ECO:0000256" key="5">
    <source>
        <dbReference type="SAM" id="MobiDB-lite"/>
    </source>
</evidence>
<evidence type="ECO:0000256" key="1">
    <source>
        <dbReference type="ARBA" id="ARBA00022723"/>
    </source>
</evidence>
<organism evidence="8">
    <name type="scientific">Rosellinia necatrix</name>
    <name type="common">White root-rot fungus</name>
    <dbReference type="NCBI Taxonomy" id="77044"/>
    <lineage>
        <taxon>Eukaryota</taxon>
        <taxon>Fungi</taxon>
        <taxon>Dikarya</taxon>
        <taxon>Ascomycota</taxon>
        <taxon>Pezizomycotina</taxon>
        <taxon>Sordariomycetes</taxon>
        <taxon>Xylariomycetidae</taxon>
        <taxon>Xylariales</taxon>
        <taxon>Xylariaceae</taxon>
        <taxon>Rosellinia</taxon>
    </lineage>
</organism>
<protein>
    <submittedName>
        <fullName evidence="8">Putative phd and ring finger domain protein</fullName>
    </submittedName>
</protein>
<dbReference type="GO" id="GO:0008270">
    <property type="term" value="F:zinc ion binding"/>
    <property type="evidence" value="ECO:0007669"/>
    <property type="project" value="UniProtKB-KW"/>
</dbReference>
<dbReference type="PANTHER" id="PTHR12618:SF20">
    <property type="entry name" value="PHD AND RING FINGER DOMAIN-CONTAINING PROTEIN 1"/>
    <property type="match status" value="1"/>
</dbReference>
<feature type="compositionally biased region" description="Basic and acidic residues" evidence="5">
    <location>
        <begin position="539"/>
        <end position="550"/>
    </location>
</feature>